<proteinExistence type="predicted"/>
<dbReference type="CDD" id="cd05819">
    <property type="entry name" value="NHL"/>
    <property type="match status" value="1"/>
</dbReference>
<feature type="repeat" description="NHL" evidence="2">
    <location>
        <begin position="199"/>
        <end position="242"/>
    </location>
</feature>
<evidence type="ECO:0000256" key="1">
    <source>
        <dbReference type="ARBA" id="ARBA00022737"/>
    </source>
</evidence>
<dbReference type="InterPro" id="IPR001258">
    <property type="entry name" value="NHL_repeat"/>
</dbReference>
<evidence type="ECO:0000313" key="3">
    <source>
        <dbReference type="EMBL" id="CAF2104355.1"/>
    </source>
</evidence>
<dbReference type="PANTHER" id="PTHR24104:SF25">
    <property type="entry name" value="PROTEIN LIN-41"/>
    <property type="match status" value="1"/>
</dbReference>
<keyword evidence="1" id="KW-0677">Repeat</keyword>
<dbReference type="InterPro" id="IPR050952">
    <property type="entry name" value="TRIM-NHL_E3_ligases"/>
</dbReference>
<evidence type="ECO:0000313" key="4">
    <source>
        <dbReference type="Proteomes" id="UP000663887"/>
    </source>
</evidence>
<dbReference type="Gene3D" id="2.120.10.30">
    <property type="entry name" value="TolB, C-terminal domain"/>
    <property type="match status" value="2"/>
</dbReference>
<dbReference type="Proteomes" id="UP000663887">
    <property type="component" value="Unassembled WGS sequence"/>
</dbReference>
<dbReference type="GO" id="GO:0008270">
    <property type="term" value="F:zinc ion binding"/>
    <property type="evidence" value="ECO:0007669"/>
    <property type="project" value="UniProtKB-KW"/>
</dbReference>
<evidence type="ECO:0000256" key="2">
    <source>
        <dbReference type="PROSITE-ProRule" id="PRU00504"/>
    </source>
</evidence>
<dbReference type="SUPFAM" id="SSF101898">
    <property type="entry name" value="NHL repeat"/>
    <property type="match status" value="1"/>
</dbReference>
<protein>
    <recommendedName>
        <fullName evidence="5">NHL repeat containing protein</fullName>
    </recommendedName>
</protein>
<dbReference type="Pfam" id="PF01436">
    <property type="entry name" value="NHL"/>
    <property type="match status" value="2"/>
</dbReference>
<name>A0A816UP16_9BILA</name>
<dbReference type="PROSITE" id="PS51125">
    <property type="entry name" value="NHL"/>
    <property type="match status" value="1"/>
</dbReference>
<dbReference type="PANTHER" id="PTHR24104">
    <property type="entry name" value="E3 UBIQUITIN-PROTEIN LIGASE NHLRC1-RELATED"/>
    <property type="match status" value="1"/>
</dbReference>
<dbReference type="InterPro" id="IPR011042">
    <property type="entry name" value="6-blade_b-propeller_TolB-like"/>
</dbReference>
<dbReference type="AlphaFoldDB" id="A0A816UP16"/>
<comment type="caution">
    <text evidence="3">The sequence shown here is derived from an EMBL/GenBank/DDBJ whole genome shotgun (WGS) entry which is preliminary data.</text>
</comment>
<dbReference type="EMBL" id="CAJNRG010008438">
    <property type="protein sequence ID" value="CAF2104355.1"/>
    <property type="molecule type" value="Genomic_DNA"/>
</dbReference>
<organism evidence="3 4">
    <name type="scientific">Rotaria magnacalcarata</name>
    <dbReference type="NCBI Taxonomy" id="392030"/>
    <lineage>
        <taxon>Eukaryota</taxon>
        <taxon>Metazoa</taxon>
        <taxon>Spiralia</taxon>
        <taxon>Gnathifera</taxon>
        <taxon>Rotifera</taxon>
        <taxon>Eurotatoria</taxon>
        <taxon>Bdelloidea</taxon>
        <taxon>Philodinida</taxon>
        <taxon>Philodinidae</taxon>
        <taxon>Rotaria</taxon>
    </lineage>
</organism>
<sequence length="281" mass="29442">MATHQVGRITTLRRSAKTTVAGTGAYESALASGLYSPCVIALISSNVLYIADQYGSTVAGEANGVAGSSSFDLNLPSSVYVDSSYNIYLTDTGNHRIQLWHNGASSGTTVAGTGASENTSTQLYNPRNVTMDSSSNMLYVADTDNHRIMSYVLNSSVGIIVAGGNGVGTLINQFVVIANCGVYTIVQWVIGSSGWTILVGCVGIYGSSPLMLYGPMGATLDSMGNIYVADAYTHRIQFFSTGQRNGTTIAGVSGTTGMLSSQLNSPRSIALDNQLNMYVSN</sequence>
<reference evidence="3" key="1">
    <citation type="submission" date="2021-02" db="EMBL/GenBank/DDBJ databases">
        <authorList>
            <person name="Nowell W R."/>
        </authorList>
    </citation>
    <scope>NUCLEOTIDE SEQUENCE</scope>
</reference>
<accession>A0A816UP16</accession>
<gene>
    <name evidence="3" type="ORF">XDN619_LOCUS19374</name>
</gene>
<evidence type="ECO:0008006" key="5">
    <source>
        <dbReference type="Google" id="ProtNLM"/>
    </source>
</evidence>